<dbReference type="RefSeq" id="WP_205143343.1">
    <property type="nucleotide sequence ID" value="NZ_JAFBDN010000005.1"/>
</dbReference>
<dbReference type="EMBL" id="JAGMVS010000066">
    <property type="protein sequence ID" value="MCM2437646.1"/>
    <property type="molecule type" value="Genomic_DNA"/>
</dbReference>
<organism evidence="2 3">
    <name type="scientific">Periweissella beninensis</name>
    <dbReference type="NCBI Taxonomy" id="504936"/>
    <lineage>
        <taxon>Bacteria</taxon>
        <taxon>Bacillati</taxon>
        <taxon>Bacillota</taxon>
        <taxon>Bacilli</taxon>
        <taxon>Lactobacillales</taxon>
        <taxon>Lactobacillaceae</taxon>
        <taxon>Periweissella</taxon>
    </lineage>
</organism>
<comment type="caution">
    <text evidence="2">The sequence shown here is derived from an EMBL/GenBank/DDBJ whole genome shotgun (WGS) entry which is preliminary data.</text>
</comment>
<proteinExistence type="predicted"/>
<dbReference type="InterPro" id="IPR056088">
    <property type="entry name" value="DUF7671"/>
</dbReference>
<evidence type="ECO:0000313" key="2">
    <source>
        <dbReference type="EMBL" id="MCM2437646.1"/>
    </source>
</evidence>
<name>A0ABT0VII7_9LACO</name>
<dbReference type="Pfam" id="PF24710">
    <property type="entry name" value="DUF7671"/>
    <property type="match status" value="1"/>
</dbReference>
<evidence type="ECO:0000313" key="3">
    <source>
        <dbReference type="Proteomes" id="UP001057481"/>
    </source>
</evidence>
<reference evidence="2" key="1">
    <citation type="submission" date="2021-04" db="EMBL/GenBank/DDBJ databases">
        <title>Taxonomic assessment of Weissella genus.</title>
        <authorList>
            <person name="Fanelli F."/>
            <person name="Chieffi D."/>
            <person name="Dell'Aquila A."/>
            <person name="Gyu-Sung C."/>
            <person name="Franz C.M.A.P."/>
            <person name="Fusco V."/>
        </authorList>
    </citation>
    <scope>NUCLEOTIDE SEQUENCE</scope>
    <source>
        <strain evidence="2">LMG 25373</strain>
    </source>
</reference>
<sequence length="98" mass="11148">MGAKNKTYDVFKYTAVPVENDASGNYVIKKDAKAHVWRTGKHTKGKFSELGQIFLTENNLPMAVIDVTAVPFSQRHAYQPMQRWTTAKTDVTKWRPSC</sequence>
<protein>
    <recommendedName>
        <fullName evidence="1">DUF7671 domain-containing protein</fullName>
    </recommendedName>
</protein>
<keyword evidence="3" id="KW-1185">Reference proteome</keyword>
<dbReference type="Proteomes" id="UP001057481">
    <property type="component" value="Unassembled WGS sequence"/>
</dbReference>
<evidence type="ECO:0000259" key="1">
    <source>
        <dbReference type="Pfam" id="PF24710"/>
    </source>
</evidence>
<accession>A0ABT0VII7</accession>
<feature type="domain" description="DUF7671" evidence="1">
    <location>
        <begin position="6"/>
        <end position="90"/>
    </location>
</feature>
<gene>
    <name evidence="2" type="ORF">KAK10_06960</name>
</gene>